<organism evidence="2">
    <name type="scientific">Escherichia phage phiE31-2</name>
    <dbReference type="NCBI Taxonomy" id="3236748"/>
    <lineage>
        <taxon>Viruses</taxon>
        <taxon>Duplodnaviria</taxon>
        <taxon>Heunggongvirae</taxon>
        <taxon>Uroviricota</taxon>
        <taxon>Caudoviricetes</taxon>
        <taxon>Drexlerviridae</taxon>
        <taxon>Tempevirinae</taxon>
        <taxon>Hanrivervirus</taxon>
    </lineage>
</organism>
<dbReference type="EMBL" id="PP988008">
    <property type="protein sequence ID" value="XDJ03758.1"/>
    <property type="molecule type" value="Genomic_DNA"/>
</dbReference>
<name>A0AB39CAN1_9CAUD</name>
<protein>
    <submittedName>
        <fullName evidence="2">Tail length tape-measure protein</fullName>
    </submittedName>
</protein>
<dbReference type="Pfam" id="PF09718">
    <property type="entry name" value="Tape_meas_lam_C"/>
    <property type="match status" value="1"/>
</dbReference>
<feature type="domain" description="Bacteriophage tail tape measure C-terminal" evidence="1">
    <location>
        <begin position="1"/>
        <end position="36"/>
    </location>
</feature>
<reference evidence="2" key="1">
    <citation type="submission" date="2024-07" db="EMBL/GenBank/DDBJ databases">
        <authorList>
            <person name="Li K.X."/>
            <person name="Chang X.X."/>
            <person name="Yang H.J."/>
        </authorList>
    </citation>
    <scope>NUCLEOTIDE SEQUENCE</scope>
</reference>
<sequence length="173" mass="18008">MATFLATGKANFKSFATSIIQMIIQMITKMVIFNAISGAIGGDTWTIGSLLKNVGFATGGYTGDGGKYEPAGVVHKGEFVMTKEATKRIGVGNLYKMMRGYANGGVVGGTSYTGGGVSSGATNLNIGGISVDINSGNDPKGLETGVKMIFTDMIKRSCTQGGEVYEFVMSKRG</sequence>
<proteinExistence type="predicted"/>
<evidence type="ECO:0000259" key="1">
    <source>
        <dbReference type="Pfam" id="PF09718"/>
    </source>
</evidence>
<accession>A0AB39CAN1</accession>
<dbReference type="InterPro" id="IPR006431">
    <property type="entry name" value="Phage_tape_meas_C"/>
</dbReference>
<evidence type="ECO:0000313" key="2">
    <source>
        <dbReference type="EMBL" id="XDJ03758.1"/>
    </source>
</evidence>